<keyword evidence="6 10" id="KW-0133">Cell shape</keyword>
<keyword evidence="5 10" id="KW-0067">ATP-binding</keyword>
<proteinExistence type="inferred from homology"/>
<comment type="function">
    <text evidence="10 11">Involved in cell wall formation. Catalyzes the final step in the synthesis of UDP-N-acetylmuramoyl-pentapeptide, the precursor of murein.</text>
</comment>
<evidence type="ECO:0000313" key="15">
    <source>
        <dbReference type="EMBL" id="ABU57199.1"/>
    </source>
</evidence>
<dbReference type="GO" id="GO:0051301">
    <property type="term" value="P:cell division"/>
    <property type="evidence" value="ECO:0007669"/>
    <property type="project" value="UniProtKB-KW"/>
</dbReference>
<comment type="subcellular location">
    <subcellularLocation>
        <location evidence="10 11">Cytoplasm</location>
    </subcellularLocation>
</comment>
<dbReference type="SUPFAM" id="SSF53623">
    <property type="entry name" value="MurD-like peptide ligases, catalytic domain"/>
    <property type="match status" value="1"/>
</dbReference>
<dbReference type="InterPro" id="IPR051046">
    <property type="entry name" value="MurCDEF_CellWall_CoF430Synth"/>
</dbReference>
<keyword evidence="3 10" id="KW-0132">Cell division</keyword>
<dbReference type="Proteomes" id="UP000000263">
    <property type="component" value="Chromosome"/>
</dbReference>
<evidence type="ECO:0000259" key="12">
    <source>
        <dbReference type="Pfam" id="PF01225"/>
    </source>
</evidence>
<dbReference type="InterPro" id="IPR000713">
    <property type="entry name" value="Mur_ligase_N"/>
</dbReference>
<dbReference type="EC" id="6.3.2.10" evidence="10 11"/>
<dbReference type="GO" id="GO:0005524">
    <property type="term" value="F:ATP binding"/>
    <property type="evidence" value="ECO:0007669"/>
    <property type="project" value="UniProtKB-UniRule"/>
</dbReference>
<comment type="catalytic activity">
    <reaction evidence="10 11">
        <text>D-alanyl-D-alanine + UDP-N-acetyl-alpha-D-muramoyl-L-alanyl-gamma-D-glutamyl-meso-2,6-diaminopimelate + ATP = UDP-N-acetyl-alpha-D-muramoyl-L-alanyl-gamma-D-glutamyl-meso-2,6-diaminopimeloyl-D-alanyl-D-alanine + ADP + phosphate + H(+)</text>
        <dbReference type="Rhea" id="RHEA:28374"/>
        <dbReference type="ChEBI" id="CHEBI:15378"/>
        <dbReference type="ChEBI" id="CHEBI:30616"/>
        <dbReference type="ChEBI" id="CHEBI:43474"/>
        <dbReference type="ChEBI" id="CHEBI:57822"/>
        <dbReference type="ChEBI" id="CHEBI:61386"/>
        <dbReference type="ChEBI" id="CHEBI:83905"/>
        <dbReference type="ChEBI" id="CHEBI:456216"/>
        <dbReference type="EC" id="6.3.2.10"/>
    </reaction>
</comment>
<dbReference type="GO" id="GO:0008360">
    <property type="term" value="P:regulation of cell shape"/>
    <property type="evidence" value="ECO:0007669"/>
    <property type="project" value="UniProtKB-KW"/>
</dbReference>
<evidence type="ECO:0000259" key="14">
    <source>
        <dbReference type="Pfam" id="PF08245"/>
    </source>
</evidence>
<reference evidence="15 16" key="1">
    <citation type="submission" date="2007-08" db="EMBL/GenBank/DDBJ databases">
        <title>Complete sequence of Roseiflexus castenholzii DSM 13941.</title>
        <authorList>
            <consortium name="US DOE Joint Genome Institute"/>
            <person name="Copeland A."/>
            <person name="Lucas S."/>
            <person name="Lapidus A."/>
            <person name="Barry K."/>
            <person name="Glavina del Rio T."/>
            <person name="Dalin E."/>
            <person name="Tice H."/>
            <person name="Pitluck S."/>
            <person name="Thompson L.S."/>
            <person name="Brettin T."/>
            <person name="Bruce D."/>
            <person name="Detter J.C."/>
            <person name="Han C."/>
            <person name="Tapia R."/>
            <person name="Schmutz J."/>
            <person name="Larimer F."/>
            <person name="Land M."/>
            <person name="Hauser L."/>
            <person name="Kyrpides N."/>
            <person name="Mikhailova N."/>
            <person name="Bryant D.A."/>
            <person name="Hanada S."/>
            <person name="Tsukatani Y."/>
            <person name="Richardson P."/>
        </authorList>
    </citation>
    <scope>NUCLEOTIDE SEQUENCE [LARGE SCALE GENOMIC DNA]</scope>
    <source>
        <strain evidence="16">DSM 13941 / HLO8</strain>
    </source>
</reference>
<keyword evidence="7 10" id="KW-0573">Peptidoglycan synthesis</keyword>
<keyword evidence="4 10" id="KW-0547">Nucleotide-binding</keyword>
<dbReference type="GO" id="GO:0071555">
    <property type="term" value="P:cell wall organization"/>
    <property type="evidence" value="ECO:0007669"/>
    <property type="project" value="UniProtKB-KW"/>
</dbReference>
<dbReference type="SUPFAM" id="SSF53244">
    <property type="entry name" value="MurD-like peptide ligases, peptide-binding domain"/>
    <property type="match status" value="1"/>
</dbReference>
<dbReference type="PANTHER" id="PTHR43024">
    <property type="entry name" value="UDP-N-ACETYLMURAMOYL-TRIPEPTIDE--D-ALANYL-D-ALANINE LIGASE"/>
    <property type="match status" value="1"/>
</dbReference>
<evidence type="ECO:0000256" key="6">
    <source>
        <dbReference type="ARBA" id="ARBA00022960"/>
    </source>
</evidence>
<dbReference type="SUPFAM" id="SSF63418">
    <property type="entry name" value="MurE/MurF N-terminal domain"/>
    <property type="match status" value="1"/>
</dbReference>
<evidence type="ECO:0000256" key="5">
    <source>
        <dbReference type="ARBA" id="ARBA00022840"/>
    </source>
</evidence>
<dbReference type="PANTHER" id="PTHR43024:SF1">
    <property type="entry name" value="UDP-N-ACETYLMURAMOYL-TRIPEPTIDE--D-ALANYL-D-ALANINE LIGASE"/>
    <property type="match status" value="1"/>
</dbReference>
<gene>
    <name evidence="10" type="primary">murF</name>
    <name evidence="15" type="ordered locus">Rcas_1100</name>
</gene>
<dbReference type="eggNOG" id="COG0770">
    <property type="taxonomic scope" value="Bacteria"/>
</dbReference>
<keyword evidence="2 10" id="KW-0436">Ligase</keyword>
<dbReference type="GO" id="GO:0009252">
    <property type="term" value="P:peptidoglycan biosynthetic process"/>
    <property type="evidence" value="ECO:0007669"/>
    <property type="project" value="UniProtKB-UniRule"/>
</dbReference>
<evidence type="ECO:0000256" key="11">
    <source>
        <dbReference type="RuleBase" id="RU004136"/>
    </source>
</evidence>
<dbReference type="Pfam" id="PF02875">
    <property type="entry name" value="Mur_ligase_C"/>
    <property type="match status" value="1"/>
</dbReference>
<organism evidence="15 16">
    <name type="scientific">Roseiflexus castenholzii (strain DSM 13941 / HLO8)</name>
    <dbReference type="NCBI Taxonomy" id="383372"/>
    <lineage>
        <taxon>Bacteria</taxon>
        <taxon>Bacillati</taxon>
        <taxon>Chloroflexota</taxon>
        <taxon>Chloroflexia</taxon>
        <taxon>Chloroflexales</taxon>
        <taxon>Roseiflexineae</taxon>
        <taxon>Roseiflexaceae</taxon>
        <taxon>Roseiflexus</taxon>
    </lineage>
</organism>
<dbReference type="GO" id="GO:0008766">
    <property type="term" value="F:UDP-N-acetylmuramoylalanyl-D-glutamyl-2,6-diaminopimelate-D-alanyl-D-alanine ligase activity"/>
    <property type="evidence" value="ECO:0007669"/>
    <property type="project" value="RHEA"/>
</dbReference>
<dbReference type="RefSeq" id="WP_012119629.1">
    <property type="nucleotide sequence ID" value="NC_009767.1"/>
</dbReference>
<keyword evidence="8 10" id="KW-0131">Cell cycle</keyword>
<evidence type="ECO:0000256" key="8">
    <source>
        <dbReference type="ARBA" id="ARBA00023306"/>
    </source>
</evidence>
<dbReference type="UniPathway" id="UPA00219"/>
<sequence>MLRLDEVLPGVQEEVNRRIHALPPALMQVAFSEAVIDSRLATSECLFVALRGERVDGHEFLADAAARGARGALVRRSKVSSLTLERPYVVIDPVTGEGLERATPDTMLLIAVDDPQAALNRLAAYHRGMYNPVVIGITGSVGKTSTKEVTAGVLQRSFRTLKSPRSYNSEATLPIVLLKLTADHQVAVLEMGMYGPGEIAHLAALARPRLGIVTNVGPSHLERMGSIEAIQRAKSELPQALPEDGFAILNIDDPRVRAMAEVTRARPFFYGLDPAADLWADAIESRGLQGVSFRVHYQGDGLHLTLPLLGRHSVHTALAAASAGLLLGMEWEAIIAGLRSEGAQLRLLAVPGINQTTLIDDTYNASPASMQAALNLLAELDGRRIAILGDMLELGSIEEEAHRMVGARAAEVAQILIAVGQRARWIANEAQQAGLPADQVYAVDDNDAAAHLARNLLAPGDFVLIKGSRGMFMETIVSQLQAHRP</sequence>
<keyword evidence="16" id="KW-1185">Reference proteome</keyword>
<feature type="domain" description="Mur ligase N-terminal catalytic" evidence="12">
    <location>
        <begin position="36"/>
        <end position="126"/>
    </location>
</feature>
<keyword evidence="9 10" id="KW-0961">Cell wall biogenesis/degradation</keyword>
<evidence type="ECO:0000256" key="3">
    <source>
        <dbReference type="ARBA" id="ARBA00022618"/>
    </source>
</evidence>
<protein>
    <recommendedName>
        <fullName evidence="10 11">UDP-N-acetylmuramoyl-tripeptide--D-alanyl-D-alanine ligase</fullName>
        <ecNumber evidence="10 11">6.3.2.10</ecNumber>
    </recommendedName>
    <alternativeName>
        <fullName evidence="10">D-alanyl-D-alanine-adding enzyme</fullName>
    </alternativeName>
</protein>
<dbReference type="InterPro" id="IPR035911">
    <property type="entry name" value="MurE/MurF_N"/>
</dbReference>
<comment type="pathway">
    <text evidence="10 11">Cell wall biogenesis; peptidoglycan biosynthesis.</text>
</comment>
<dbReference type="EMBL" id="CP000804">
    <property type="protein sequence ID" value="ABU57199.1"/>
    <property type="molecule type" value="Genomic_DNA"/>
</dbReference>
<name>A7NI99_ROSCS</name>
<dbReference type="GO" id="GO:0005737">
    <property type="term" value="C:cytoplasm"/>
    <property type="evidence" value="ECO:0007669"/>
    <property type="project" value="UniProtKB-SubCell"/>
</dbReference>
<dbReference type="InterPro" id="IPR004101">
    <property type="entry name" value="Mur_ligase_C"/>
</dbReference>
<evidence type="ECO:0000259" key="13">
    <source>
        <dbReference type="Pfam" id="PF02875"/>
    </source>
</evidence>
<dbReference type="NCBIfam" id="TIGR01143">
    <property type="entry name" value="murF"/>
    <property type="match status" value="1"/>
</dbReference>
<comment type="similarity">
    <text evidence="10">Belongs to the MurCDEF family. MurF subfamily.</text>
</comment>
<dbReference type="InterPro" id="IPR036565">
    <property type="entry name" value="Mur-like_cat_sf"/>
</dbReference>
<dbReference type="Pfam" id="PF08245">
    <property type="entry name" value="Mur_ligase_M"/>
    <property type="match status" value="1"/>
</dbReference>
<evidence type="ECO:0000256" key="9">
    <source>
        <dbReference type="ARBA" id="ARBA00023316"/>
    </source>
</evidence>
<dbReference type="HOGENOM" id="CLU_031507_1_2_0"/>
<dbReference type="InterPro" id="IPR036615">
    <property type="entry name" value="Mur_ligase_C_dom_sf"/>
</dbReference>
<dbReference type="OrthoDB" id="9801978at2"/>
<evidence type="ECO:0000256" key="7">
    <source>
        <dbReference type="ARBA" id="ARBA00022984"/>
    </source>
</evidence>
<dbReference type="InterPro" id="IPR005863">
    <property type="entry name" value="UDP-N-AcMur_synth"/>
</dbReference>
<evidence type="ECO:0000313" key="16">
    <source>
        <dbReference type="Proteomes" id="UP000000263"/>
    </source>
</evidence>
<evidence type="ECO:0000256" key="1">
    <source>
        <dbReference type="ARBA" id="ARBA00022490"/>
    </source>
</evidence>
<evidence type="ECO:0000256" key="4">
    <source>
        <dbReference type="ARBA" id="ARBA00022741"/>
    </source>
</evidence>
<accession>A7NI99</accession>
<evidence type="ECO:0000256" key="10">
    <source>
        <dbReference type="HAMAP-Rule" id="MF_02019"/>
    </source>
</evidence>
<evidence type="ECO:0000256" key="2">
    <source>
        <dbReference type="ARBA" id="ARBA00022598"/>
    </source>
</evidence>
<dbReference type="Gene3D" id="3.90.190.20">
    <property type="entry name" value="Mur ligase, C-terminal domain"/>
    <property type="match status" value="1"/>
</dbReference>
<dbReference type="Gene3D" id="3.40.1190.10">
    <property type="entry name" value="Mur-like, catalytic domain"/>
    <property type="match status" value="1"/>
</dbReference>
<feature type="domain" description="Mur ligase central" evidence="14">
    <location>
        <begin position="137"/>
        <end position="323"/>
    </location>
</feature>
<dbReference type="Pfam" id="PF01225">
    <property type="entry name" value="Mur_ligase"/>
    <property type="match status" value="1"/>
</dbReference>
<dbReference type="AlphaFoldDB" id="A7NI99"/>
<dbReference type="InterPro" id="IPR013221">
    <property type="entry name" value="Mur_ligase_cen"/>
</dbReference>
<dbReference type="KEGG" id="rca:Rcas_1100"/>
<keyword evidence="1 10" id="KW-0963">Cytoplasm</keyword>
<dbReference type="STRING" id="383372.Rcas_1100"/>
<dbReference type="Gene3D" id="3.40.1390.10">
    <property type="entry name" value="MurE/MurF, N-terminal domain"/>
    <property type="match status" value="1"/>
</dbReference>
<feature type="domain" description="Mur ligase C-terminal" evidence="13">
    <location>
        <begin position="349"/>
        <end position="469"/>
    </location>
</feature>
<feature type="binding site" evidence="10">
    <location>
        <begin position="139"/>
        <end position="145"/>
    </location>
    <ligand>
        <name>ATP</name>
        <dbReference type="ChEBI" id="CHEBI:30616"/>
    </ligand>
</feature>
<dbReference type="HAMAP" id="MF_02019">
    <property type="entry name" value="MurF"/>
    <property type="match status" value="1"/>
</dbReference>
<dbReference type="GO" id="GO:0047480">
    <property type="term" value="F:UDP-N-acetylmuramoyl-tripeptide-D-alanyl-D-alanine ligase activity"/>
    <property type="evidence" value="ECO:0007669"/>
    <property type="project" value="UniProtKB-UniRule"/>
</dbReference>